<keyword evidence="2 11" id="KW-0813">Transport</keyword>
<feature type="transmembrane region" description="Helical" evidence="11">
    <location>
        <begin position="187"/>
        <end position="204"/>
    </location>
</feature>
<keyword evidence="6 11" id="KW-1133">Transmembrane helix</keyword>
<comment type="function">
    <text evidence="11">Na(+)/H(+) antiporter that extrudes sodium in exchange for external protons.</text>
</comment>
<evidence type="ECO:0000256" key="1">
    <source>
        <dbReference type="ARBA" id="ARBA00004429"/>
    </source>
</evidence>
<keyword evidence="10 11" id="KW-0739">Sodium transport</keyword>
<feature type="transmembrane region" description="Helical" evidence="11">
    <location>
        <begin position="297"/>
        <end position="321"/>
    </location>
</feature>
<dbReference type="EMBL" id="JWIO01000057">
    <property type="protein sequence ID" value="KLL09813.1"/>
    <property type="molecule type" value="Genomic_DNA"/>
</dbReference>
<evidence type="ECO:0000256" key="12">
    <source>
        <dbReference type="SAM" id="MobiDB-lite"/>
    </source>
</evidence>
<dbReference type="Gene3D" id="1.20.1530.10">
    <property type="entry name" value="Na+/H+ antiporter like domain"/>
    <property type="match status" value="1"/>
</dbReference>
<evidence type="ECO:0000256" key="5">
    <source>
        <dbReference type="ARBA" id="ARBA00022692"/>
    </source>
</evidence>
<keyword evidence="14" id="KW-1185">Reference proteome</keyword>
<sequence>MARPTWSRAQQVTDVLRSETVGGLLLLAGAVVALLWANSPWRAGYETLTDAHLGPEALHLHLSLAHWASDGLLAIFFFVVGLELKREFVLGELRSPSRAALPVIAAVGGMALPALIYTLVNMVSAGGALEGWAVPTATDIAFAVAVLAVISTHLPVALRSFLLTLAVVDDLLAIVIIVVFFTDSLSLVSLAGSLATIAVFMLVVNRGITRWYLLVPLAVVAWALMHASGVHATIAGVLLGFAVPTRPASGEQHGMSERFEHLWRPVSAGVAVPVFALMSAGVSLGGGGIGAALRDPVGLGVALGLVVGKLVGVLGSTFLLARFTRAELDENLSWWDVLGVALLAGVGFTVSLLIGELAFGDGTERDEHAKAAILVGSLTSAVLAAVVLRTRNRVYRKIEEEDAVDRDGDGVPDVFQESAAGDTSDISRPR</sequence>
<keyword evidence="5 11" id="KW-0812">Transmembrane</keyword>
<feature type="transmembrane region" description="Helical" evidence="11">
    <location>
        <begin position="371"/>
        <end position="388"/>
    </location>
</feature>
<dbReference type="HAMAP" id="MF_01844">
    <property type="entry name" value="NhaA"/>
    <property type="match status" value="1"/>
</dbReference>
<feature type="transmembrane region" description="Helical" evidence="11">
    <location>
        <begin position="100"/>
        <end position="120"/>
    </location>
</feature>
<evidence type="ECO:0000313" key="13">
    <source>
        <dbReference type="EMBL" id="KLL09813.1"/>
    </source>
</evidence>
<accession>A0ABR5EZJ6</accession>
<dbReference type="Proteomes" id="UP000035425">
    <property type="component" value="Unassembled WGS sequence"/>
</dbReference>
<dbReference type="NCBIfam" id="TIGR00773">
    <property type="entry name" value="NhaA"/>
    <property type="match status" value="1"/>
</dbReference>
<keyword evidence="9 11" id="KW-0472">Membrane</keyword>
<feature type="region of interest" description="Disordered" evidence="12">
    <location>
        <begin position="403"/>
        <end position="430"/>
    </location>
</feature>
<evidence type="ECO:0000256" key="10">
    <source>
        <dbReference type="ARBA" id="ARBA00023201"/>
    </source>
</evidence>
<dbReference type="InterPro" id="IPR023171">
    <property type="entry name" value="Na/H_antiporter_dom_sf"/>
</dbReference>
<evidence type="ECO:0000256" key="11">
    <source>
        <dbReference type="HAMAP-Rule" id="MF_01844"/>
    </source>
</evidence>
<feature type="transmembrane region" description="Helical" evidence="11">
    <location>
        <begin position="333"/>
        <end position="359"/>
    </location>
</feature>
<gene>
    <name evidence="11" type="primary">nhaA</name>
    <name evidence="13" type="ORF">FrCorBMG51_22305</name>
</gene>
<evidence type="ECO:0000256" key="2">
    <source>
        <dbReference type="ARBA" id="ARBA00022448"/>
    </source>
</evidence>
<evidence type="ECO:0000313" key="14">
    <source>
        <dbReference type="Proteomes" id="UP000035425"/>
    </source>
</evidence>
<feature type="transmembrane region" description="Helical" evidence="11">
    <location>
        <begin position="211"/>
        <end position="242"/>
    </location>
</feature>
<dbReference type="PANTHER" id="PTHR30341">
    <property type="entry name" value="SODIUM ION/PROTON ANTIPORTER NHAA-RELATED"/>
    <property type="match status" value="1"/>
</dbReference>
<evidence type="ECO:0000256" key="6">
    <source>
        <dbReference type="ARBA" id="ARBA00022989"/>
    </source>
</evidence>
<comment type="caution">
    <text evidence="13">The sequence shown here is derived from an EMBL/GenBank/DDBJ whole genome shotgun (WGS) entry which is preliminary data.</text>
</comment>
<dbReference type="InterPro" id="IPR004670">
    <property type="entry name" value="NhaA"/>
</dbReference>
<evidence type="ECO:0000256" key="7">
    <source>
        <dbReference type="ARBA" id="ARBA00023053"/>
    </source>
</evidence>
<name>A0ABR5EZJ6_9ACTN</name>
<evidence type="ECO:0000256" key="3">
    <source>
        <dbReference type="ARBA" id="ARBA00022449"/>
    </source>
</evidence>
<feature type="transmembrane region" description="Helical" evidence="11">
    <location>
        <begin position="58"/>
        <end position="80"/>
    </location>
</feature>
<feature type="transmembrane region" description="Helical" evidence="11">
    <location>
        <begin position="21"/>
        <end position="38"/>
    </location>
</feature>
<comment type="catalytic activity">
    <reaction evidence="11">
        <text>Na(+)(in) + 2 H(+)(out) = Na(+)(out) + 2 H(+)(in)</text>
        <dbReference type="Rhea" id="RHEA:29251"/>
        <dbReference type="ChEBI" id="CHEBI:15378"/>
        <dbReference type="ChEBI" id="CHEBI:29101"/>
    </reaction>
</comment>
<feature type="transmembrane region" description="Helical" evidence="11">
    <location>
        <begin position="262"/>
        <end position="285"/>
    </location>
</feature>
<organism evidence="13 14">
    <name type="scientific">Protofrankia coriariae</name>
    <dbReference type="NCBI Taxonomy" id="1562887"/>
    <lineage>
        <taxon>Bacteria</taxon>
        <taxon>Bacillati</taxon>
        <taxon>Actinomycetota</taxon>
        <taxon>Actinomycetes</taxon>
        <taxon>Frankiales</taxon>
        <taxon>Frankiaceae</taxon>
        <taxon>Protofrankia</taxon>
    </lineage>
</organism>
<protein>
    <recommendedName>
        <fullName evidence="11">Na(+)/H(+) antiporter NhaA</fullName>
    </recommendedName>
    <alternativeName>
        <fullName evidence="11">Sodium/proton antiporter NhaA</fullName>
    </alternativeName>
</protein>
<comment type="similarity">
    <text evidence="11">Belongs to the NhaA Na(+)/H(+) (TC 2.A.33) antiporter family.</text>
</comment>
<reference evidence="13 14" key="1">
    <citation type="submission" date="2014-12" db="EMBL/GenBank/DDBJ databases">
        <title>Frankia sp. BMG5.1 draft genome.</title>
        <authorList>
            <person name="Gtari M."/>
            <person name="Ghodhbane-Gtari F."/>
            <person name="Nouioui I."/>
            <person name="Ktari A."/>
            <person name="Hezbri K."/>
            <person name="Mimouni W."/>
            <person name="Sbissi I."/>
            <person name="Ayari A."/>
            <person name="Yamanaka T."/>
            <person name="Normand P."/>
            <person name="Tisa L.S."/>
            <person name="Boudabous A."/>
        </authorList>
    </citation>
    <scope>NUCLEOTIDE SEQUENCE [LARGE SCALE GENOMIC DNA]</scope>
    <source>
        <strain evidence="13 14">BMG5.1</strain>
    </source>
</reference>
<comment type="subcellular location">
    <subcellularLocation>
        <location evidence="1">Cell inner membrane</location>
        <topology evidence="1">Multi-pass membrane protein</topology>
    </subcellularLocation>
    <subcellularLocation>
        <location evidence="11">Cell membrane</location>
        <topology evidence="11">Multi-pass membrane protein</topology>
    </subcellularLocation>
</comment>
<evidence type="ECO:0000256" key="8">
    <source>
        <dbReference type="ARBA" id="ARBA00023065"/>
    </source>
</evidence>
<keyword evidence="7 11" id="KW-0915">Sodium</keyword>
<evidence type="ECO:0000256" key="9">
    <source>
        <dbReference type="ARBA" id="ARBA00023136"/>
    </source>
</evidence>
<proteinExistence type="inferred from homology"/>
<evidence type="ECO:0000256" key="4">
    <source>
        <dbReference type="ARBA" id="ARBA00022475"/>
    </source>
</evidence>
<dbReference type="PANTHER" id="PTHR30341:SF0">
    <property type="entry name" value="NA(+)_H(+) ANTIPORTER NHAA"/>
    <property type="match status" value="1"/>
</dbReference>
<dbReference type="Pfam" id="PF06965">
    <property type="entry name" value="Na_H_antiport_1"/>
    <property type="match status" value="1"/>
</dbReference>
<keyword evidence="3 11" id="KW-0050">Antiport</keyword>
<keyword evidence="8 11" id="KW-0406">Ion transport</keyword>
<keyword evidence="4 11" id="KW-1003">Cell membrane</keyword>